<organism evidence="1 2">
    <name type="scientific">Sediminicoccus rosea</name>
    <dbReference type="NCBI Taxonomy" id="1225128"/>
    <lineage>
        <taxon>Bacteria</taxon>
        <taxon>Pseudomonadati</taxon>
        <taxon>Pseudomonadota</taxon>
        <taxon>Alphaproteobacteria</taxon>
        <taxon>Acetobacterales</taxon>
        <taxon>Roseomonadaceae</taxon>
        <taxon>Sediminicoccus</taxon>
    </lineage>
</organism>
<evidence type="ECO:0000313" key="2">
    <source>
        <dbReference type="Proteomes" id="UP001305521"/>
    </source>
</evidence>
<sequence length="99" mass="10625">MVLHPSSPSPDALLFEALVNSRPSLPREEADQLADLVLRLAGAVRETTVALREASACLARQQDAERLPELLTRAEGACRDQADCTTALIQHLAPRLAAA</sequence>
<name>A0ABZ0PDT2_9PROT</name>
<accession>A0ABZ0PDT2</accession>
<evidence type="ECO:0000313" key="1">
    <source>
        <dbReference type="EMBL" id="WPB83436.1"/>
    </source>
</evidence>
<dbReference type="Proteomes" id="UP001305521">
    <property type="component" value="Chromosome"/>
</dbReference>
<dbReference type="RefSeq" id="WP_318647412.1">
    <property type="nucleotide sequence ID" value="NZ_CP137852.1"/>
</dbReference>
<proteinExistence type="predicted"/>
<reference evidence="1 2" key="1">
    <citation type="submission" date="2023-11" db="EMBL/GenBank/DDBJ databases">
        <title>Arctic aerobic anoxygenic photoheterotroph Sediminicoccus rosea KRV36 adapts its photosynthesis to long days of polar summer.</title>
        <authorList>
            <person name="Tomasch J."/>
            <person name="Kopejtka K."/>
            <person name="Bily T."/>
            <person name="Gardiner A.T."/>
            <person name="Gardian Z."/>
            <person name="Shivaramu S."/>
            <person name="Koblizek M."/>
            <person name="Engelhardt F."/>
            <person name="Kaftan D."/>
        </authorList>
    </citation>
    <scope>NUCLEOTIDE SEQUENCE [LARGE SCALE GENOMIC DNA]</scope>
    <source>
        <strain evidence="1 2">R-30</strain>
    </source>
</reference>
<dbReference type="EMBL" id="CP137852">
    <property type="protein sequence ID" value="WPB83436.1"/>
    <property type="molecule type" value="Genomic_DNA"/>
</dbReference>
<protein>
    <submittedName>
        <fullName evidence="1">Uncharacterized protein</fullName>
    </submittedName>
</protein>
<gene>
    <name evidence="1" type="ORF">R9Z33_15140</name>
</gene>
<keyword evidence="2" id="KW-1185">Reference proteome</keyword>